<keyword evidence="2" id="KW-1185">Reference proteome</keyword>
<name>A0A9D4JQE0_DREPO</name>
<protein>
    <submittedName>
        <fullName evidence="1">Uncharacterized protein</fullName>
    </submittedName>
</protein>
<sequence>MHLRDKKLQRNNNRIALLKSAGTSKIILGPNESKDIYCYTDKELDLQTTPAMTSDSTESGLPDFVDITPGLVNYSYGKNGHIIVNVSNLTTNSVVIAPKTIICELQPVVIADDVLNEEKKDRNKFN</sequence>
<organism evidence="1 2">
    <name type="scientific">Dreissena polymorpha</name>
    <name type="common">Zebra mussel</name>
    <name type="synonym">Mytilus polymorpha</name>
    <dbReference type="NCBI Taxonomy" id="45954"/>
    <lineage>
        <taxon>Eukaryota</taxon>
        <taxon>Metazoa</taxon>
        <taxon>Spiralia</taxon>
        <taxon>Lophotrochozoa</taxon>
        <taxon>Mollusca</taxon>
        <taxon>Bivalvia</taxon>
        <taxon>Autobranchia</taxon>
        <taxon>Heteroconchia</taxon>
        <taxon>Euheterodonta</taxon>
        <taxon>Imparidentia</taxon>
        <taxon>Neoheterodontei</taxon>
        <taxon>Myida</taxon>
        <taxon>Dreissenoidea</taxon>
        <taxon>Dreissenidae</taxon>
        <taxon>Dreissena</taxon>
    </lineage>
</organism>
<evidence type="ECO:0000313" key="2">
    <source>
        <dbReference type="Proteomes" id="UP000828390"/>
    </source>
</evidence>
<comment type="caution">
    <text evidence="1">The sequence shown here is derived from an EMBL/GenBank/DDBJ whole genome shotgun (WGS) entry which is preliminary data.</text>
</comment>
<proteinExistence type="predicted"/>
<evidence type="ECO:0000313" key="1">
    <source>
        <dbReference type="EMBL" id="KAH3817068.1"/>
    </source>
</evidence>
<dbReference type="Proteomes" id="UP000828390">
    <property type="component" value="Unassembled WGS sequence"/>
</dbReference>
<accession>A0A9D4JQE0</accession>
<dbReference type="AlphaFoldDB" id="A0A9D4JQE0"/>
<reference evidence="1" key="1">
    <citation type="journal article" date="2019" name="bioRxiv">
        <title>The Genome of the Zebra Mussel, Dreissena polymorpha: A Resource for Invasive Species Research.</title>
        <authorList>
            <person name="McCartney M.A."/>
            <person name="Auch B."/>
            <person name="Kono T."/>
            <person name="Mallez S."/>
            <person name="Zhang Y."/>
            <person name="Obille A."/>
            <person name="Becker A."/>
            <person name="Abrahante J.E."/>
            <person name="Garbe J."/>
            <person name="Badalamenti J.P."/>
            <person name="Herman A."/>
            <person name="Mangelson H."/>
            <person name="Liachko I."/>
            <person name="Sullivan S."/>
            <person name="Sone E.D."/>
            <person name="Koren S."/>
            <person name="Silverstein K.A.T."/>
            <person name="Beckman K.B."/>
            <person name="Gohl D.M."/>
        </authorList>
    </citation>
    <scope>NUCLEOTIDE SEQUENCE</scope>
    <source>
        <strain evidence="1">Duluth1</strain>
        <tissue evidence="1">Whole animal</tissue>
    </source>
</reference>
<dbReference type="EMBL" id="JAIWYP010000005">
    <property type="protein sequence ID" value="KAH3817068.1"/>
    <property type="molecule type" value="Genomic_DNA"/>
</dbReference>
<reference evidence="1" key="2">
    <citation type="submission" date="2020-11" db="EMBL/GenBank/DDBJ databases">
        <authorList>
            <person name="McCartney M.A."/>
            <person name="Auch B."/>
            <person name="Kono T."/>
            <person name="Mallez S."/>
            <person name="Becker A."/>
            <person name="Gohl D.M."/>
            <person name="Silverstein K.A.T."/>
            <person name="Koren S."/>
            <person name="Bechman K.B."/>
            <person name="Herman A."/>
            <person name="Abrahante J.E."/>
            <person name="Garbe J."/>
        </authorList>
    </citation>
    <scope>NUCLEOTIDE SEQUENCE</scope>
    <source>
        <strain evidence="1">Duluth1</strain>
        <tissue evidence="1">Whole animal</tissue>
    </source>
</reference>
<gene>
    <name evidence="1" type="ORF">DPMN_118597</name>
</gene>